<dbReference type="GeneID" id="80802693"/>
<dbReference type="RefSeq" id="WP_066536493.1">
    <property type="nucleotide sequence ID" value="NZ_JAOCAL010000008.1"/>
</dbReference>
<name>A0A2A7UYL5_COMTR</name>
<dbReference type="Proteomes" id="UP000220246">
    <property type="component" value="Unassembled WGS sequence"/>
</dbReference>
<proteinExistence type="predicted"/>
<reference evidence="2" key="1">
    <citation type="submission" date="2017-09" db="EMBL/GenBank/DDBJ databases">
        <title>FDA dAtabase for Regulatory Grade micrObial Sequences (FDA-ARGOS): Supporting development and validation of Infectious Disease Dx tests.</title>
        <authorList>
            <person name="Minogue T."/>
            <person name="Wolcott M."/>
            <person name="Wasieloski L."/>
            <person name="Aguilar W."/>
            <person name="Moore D."/>
            <person name="Tallon L."/>
            <person name="Sadzewicz L."/>
            <person name="Ott S."/>
            <person name="Zhao X."/>
            <person name="Nagaraj S."/>
            <person name="Vavikolanu K."/>
            <person name="Aluvathingal J."/>
            <person name="Nadendla S."/>
            <person name="Sichtig H."/>
        </authorList>
    </citation>
    <scope>NUCLEOTIDE SEQUENCE [LARGE SCALE GENOMIC DNA]</scope>
    <source>
        <strain evidence="2">FDAARGOS_394</strain>
    </source>
</reference>
<evidence type="ECO:0000313" key="2">
    <source>
        <dbReference type="Proteomes" id="UP000220246"/>
    </source>
</evidence>
<accession>A0A2A7UYL5</accession>
<evidence type="ECO:0000313" key="1">
    <source>
        <dbReference type="EMBL" id="PEH90382.1"/>
    </source>
</evidence>
<comment type="caution">
    <text evidence="1">The sequence shown here is derived from an EMBL/GenBank/DDBJ whole genome shotgun (WGS) entry which is preliminary data.</text>
</comment>
<gene>
    <name evidence="1" type="ORF">CRM82_18865</name>
</gene>
<dbReference type="AlphaFoldDB" id="A0A2A7UYL5"/>
<dbReference type="EMBL" id="PDEA01000001">
    <property type="protein sequence ID" value="PEH90382.1"/>
    <property type="molecule type" value="Genomic_DNA"/>
</dbReference>
<dbReference type="OrthoDB" id="1442416at2"/>
<sequence length="128" mass="14889">MKFKRVLRETLRFWPSQIPIADGKPTAGSGGVFPQLSRLWDRAEAQAQTWSEAHQLMVWAAFCAWHKAAVLRRKAGLGWVTKADLDGKYLRRKYEESLFAPGSAYPRQMLRAYRREVKARQGRIRRSR</sequence>
<keyword evidence="2" id="KW-1185">Reference proteome</keyword>
<protein>
    <submittedName>
        <fullName evidence="1">Uncharacterized protein</fullName>
    </submittedName>
</protein>
<organism evidence="1 2">
    <name type="scientific">Comamonas terrigena</name>
    <dbReference type="NCBI Taxonomy" id="32013"/>
    <lineage>
        <taxon>Bacteria</taxon>
        <taxon>Pseudomonadati</taxon>
        <taxon>Pseudomonadota</taxon>
        <taxon>Betaproteobacteria</taxon>
        <taxon>Burkholderiales</taxon>
        <taxon>Comamonadaceae</taxon>
        <taxon>Comamonas</taxon>
    </lineage>
</organism>